<evidence type="ECO:0000313" key="2">
    <source>
        <dbReference type="Proteomes" id="UP001221142"/>
    </source>
</evidence>
<keyword evidence="2" id="KW-1185">Reference proteome</keyword>
<sequence>MDDKSLPPYPTILKAPSDASTSTSFRTTFAFVSMHMGDRLRLLNFPPEIIAIIRQTISTSWPRGLQSEMLYHGSHEFKLRGYPWRGHGEEGILSRRLMSRILSSLQTAGWLLTVVTDVSKKLTDLDTRPRIDQTRLKLIDAPDDIKKAIVGLSQRMQMLKLHKPYQGAGNAYEITMLGYPWLATGGETMLARQFLLALLGVLEEHGWSIYASIDQTAKIGENSGDLDTWHCVRTKGWTPGMPVFHR</sequence>
<comment type="caution">
    <text evidence="1">The sequence shown here is derived from an EMBL/GenBank/DDBJ whole genome shotgun (WGS) entry which is preliminary data.</text>
</comment>
<name>A0AAD7BZI1_9AGAR</name>
<dbReference type="AlphaFoldDB" id="A0AAD7BZI1"/>
<dbReference type="PANTHER" id="PTHR38696:SF1">
    <property type="entry name" value="MEDIATOR OF RNA POLYMERASE II TRANSCRIPTION SUBUNIT 13"/>
    <property type="match status" value="1"/>
</dbReference>
<accession>A0AAD7BZI1</accession>
<dbReference type="Proteomes" id="UP001221142">
    <property type="component" value="Unassembled WGS sequence"/>
</dbReference>
<reference evidence="1" key="1">
    <citation type="submission" date="2023-03" db="EMBL/GenBank/DDBJ databases">
        <title>Massive genome expansion in bonnet fungi (Mycena s.s.) driven by repeated elements and novel gene families across ecological guilds.</title>
        <authorList>
            <consortium name="Lawrence Berkeley National Laboratory"/>
            <person name="Harder C.B."/>
            <person name="Miyauchi S."/>
            <person name="Viragh M."/>
            <person name="Kuo A."/>
            <person name="Thoen E."/>
            <person name="Andreopoulos B."/>
            <person name="Lu D."/>
            <person name="Skrede I."/>
            <person name="Drula E."/>
            <person name="Henrissat B."/>
            <person name="Morin E."/>
            <person name="Kohler A."/>
            <person name="Barry K."/>
            <person name="LaButti K."/>
            <person name="Morin E."/>
            <person name="Salamov A."/>
            <person name="Lipzen A."/>
            <person name="Mereny Z."/>
            <person name="Hegedus B."/>
            <person name="Baldrian P."/>
            <person name="Stursova M."/>
            <person name="Weitz H."/>
            <person name="Taylor A."/>
            <person name="Grigoriev I.V."/>
            <person name="Nagy L.G."/>
            <person name="Martin F."/>
            <person name="Kauserud H."/>
        </authorList>
    </citation>
    <scope>NUCLEOTIDE SEQUENCE</scope>
    <source>
        <strain evidence="1">9284</strain>
    </source>
</reference>
<proteinExistence type="predicted"/>
<organism evidence="1 2">
    <name type="scientific">Roridomyces roridus</name>
    <dbReference type="NCBI Taxonomy" id="1738132"/>
    <lineage>
        <taxon>Eukaryota</taxon>
        <taxon>Fungi</taxon>
        <taxon>Dikarya</taxon>
        <taxon>Basidiomycota</taxon>
        <taxon>Agaricomycotina</taxon>
        <taxon>Agaricomycetes</taxon>
        <taxon>Agaricomycetidae</taxon>
        <taxon>Agaricales</taxon>
        <taxon>Marasmiineae</taxon>
        <taxon>Mycenaceae</taxon>
        <taxon>Roridomyces</taxon>
    </lineage>
</organism>
<dbReference type="PANTHER" id="PTHR38696">
    <property type="entry name" value="MEDIATOR OF RNA POLYMERASE II TRANSCRIPTION SUBUNIT 13"/>
    <property type="match status" value="1"/>
</dbReference>
<protein>
    <submittedName>
        <fullName evidence="1">Uncharacterized protein</fullName>
    </submittedName>
</protein>
<evidence type="ECO:0000313" key="1">
    <source>
        <dbReference type="EMBL" id="KAJ7635020.1"/>
    </source>
</evidence>
<dbReference type="EMBL" id="JARKIF010000007">
    <property type="protein sequence ID" value="KAJ7635020.1"/>
    <property type="molecule type" value="Genomic_DNA"/>
</dbReference>
<gene>
    <name evidence="1" type="ORF">FB45DRAFT_1025921</name>
</gene>